<evidence type="ECO:0000256" key="5">
    <source>
        <dbReference type="PIRSR" id="PIRSR000137-2"/>
    </source>
</evidence>
<evidence type="ECO:0000256" key="7">
    <source>
        <dbReference type="SAM" id="MobiDB-lite"/>
    </source>
</evidence>
<keyword evidence="3 6" id="KW-0285">Flavoprotein</keyword>
<dbReference type="AlphaFoldDB" id="A0A1A8ZH80"/>
<name>A0A1A8ZH80_9ACTN</name>
<dbReference type="Gene3D" id="3.30.410.40">
    <property type="match status" value="1"/>
</dbReference>
<dbReference type="PANTHER" id="PTHR11552">
    <property type="entry name" value="GLUCOSE-METHANOL-CHOLINE GMC OXIDOREDUCTASE"/>
    <property type="match status" value="1"/>
</dbReference>
<gene>
    <name evidence="10" type="ORF">GA0070621_1773</name>
</gene>
<dbReference type="InterPro" id="IPR000172">
    <property type="entry name" value="GMC_OxRdtase_N"/>
</dbReference>
<feature type="compositionally biased region" description="Low complexity" evidence="7">
    <location>
        <begin position="174"/>
        <end position="185"/>
    </location>
</feature>
<dbReference type="Proteomes" id="UP000198765">
    <property type="component" value="Chromosome I"/>
</dbReference>
<dbReference type="PROSITE" id="PS00624">
    <property type="entry name" value="GMC_OXRED_2"/>
    <property type="match status" value="1"/>
</dbReference>
<dbReference type="InterPro" id="IPR007867">
    <property type="entry name" value="GMC_OxRtase_C"/>
</dbReference>
<dbReference type="RefSeq" id="WP_091193165.1">
    <property type="nucleotide sequence ID" value="NZ_LT594324.1"/>
</dbReference>
<evidence type="ECO:0000313" key="11">
    <source>
        <dbReference type="Proteomes" id="UP000198765"/>
    </source>
</evidence>
<evidence type="ECO:0000256" key="4">
    <source>
        <dbReference type="ARBA" id="ARBA00022827"/>
    </source>
</evidence>
<evidence type="ECO:0000259" key="8">
    <source>
        <dbReference type="PROSITE" id="PS00623"/>
    </source>
</evidence>
<evidence type="ECO:0000259" key="9">
    <source>
        <dbReference type="PROSITE" id="PS00624"/>
    </source>
</evidence>
<dbReference type="PATRIC" id="fig|299146.4.peg.1837"/>
<feature type="domain" description="Glucose-methanol-choline oxidoreductase N-terminal" evidence="8">
    <location>
        <begin position="80"/>
        <end position="103"/>
    </location>
</feature>
<feature type="binding site" evidence="5">
    <location>
        <position position="82"/>
    </location>
    <ligand>
        <name>FAD</name>
        <dbReference type="ChEBI" id="CHEBI:57692"/>
    </ligand>
</feature>
<sequence>MTGEPGSGWDDVVVGAGSAGATLASRLSEQSGRRVLLVEAGPERNGTQRGPEQLGRPTLAGLNWDYQTADGERPVPYRVGRVVGGSSAVNGAIALRGLPADFDEWAAAGNPEWAWWKVLPYFVRLETDHDVTGPEHGDRGPVPIRRLAATTPISDAFVDACREQGLPPVADLNGTPTPGVGPLPTNSRHGRRMDTAETYLAAARGRPNLTVWPDSTALRLLGDGSRVTGVEVRRDGRPVRVEADRVTLCAGAVNSPLLLQRSGIGPADRLAALGIRPWVDLPGVGANLSDHPLLGIWAVPRAGLCRAGDPWHSVVARAASDGVDPDLMVFLNCNVAPEDVPTLGPMLRGRPGVSVAVMLMSSDSRGSVHLRDAAPDTPPEIRLNLAREPRDEQRLMTGARLVWSLLRAPAMRDLLDRVLLWTDRMVAEEPLLRRAVRTFTAPSWHPTGTARMGPDDDPGAVVDQFLRVRGVAGLRVVDASVLPAVPRATPNLTCVMLGERAADWLC</sequence>
<proteinExistence type="inferred from homology"/>
<feature type="domain" description="Glucose-methanol-choline oxidoreductase N-terminal" evidence="9">
    <location>
        <begin position="251"/>
        <end position="265"/>
    </location>
</feature>
<protein>
    <submittedName>
        <fullName evidence="10">Choline dehydrogenase</fullName>
    </submittedName>
</protein>
<keyword evidence="11" id="KW-1185">Reference proteome</keyword>
<dbReference type="PANTHER" id="PTHR11552:SF147">
    <property type="entry name" value="CHOLINE DEHYDROGENASE, MITOCHONDRIAL"/>
    <property type="match status" value="1"/>
</dbReference>
<comment type="cofactor">
    <cofactor evidence="1 5">
        <name>FAD</name>
        <dbReference type="ChEBI" id="CHEBI:57692"/>
    </cofactor>
</comment>
<evidence type="ECO:0000256" key="3">
    <source>
        <dbReference type="ARBA" id="ARBA00022630"/>
    </source>
</evidence>
<dbReference type="InterPro" id="IPR012132">
    <property type="entry name" value="GMC_OxRdtase"/>
</dbReference>
<dbReference type="Pfam" id="PF00732">
    <property type="entry name" value="GMC_oxred_N"/>
    <property type="match status" value="1"/>
</dbReference>
<evidence type="ECO:0000256" key="2">
    <source>
        <dbReference type="ARBA" id="ARBA00010790"/>
    </source>
</evidence>
<evidence type="ECO:0000256" key="1">
    <source>
        <dbReference type="ARBA" id="ARBA00001974"/>
    </source>
</evidence>
<dbReference type="PROSITE" id="PS00623">
    <property type="entry name" value="GMC_OXRED_1"/>
    <property type="match status" value="1"/>
</dbReference>
<feature type="region of interest" description="Disordered" evidence="7">
    <location>
        <begin position="39"/>
        <end position="59"/>
    </location>
</feature>
<dbReference type="PIRSF" id="PIRSF000137">
    <property type="entry name" value="Alcohol_oxidase"/>
    <property type="match status" value="1"/>
</dbReference>
<feature type="binding site" evidence="5">
    <location>
        <begin position="444"/>
        <end position="445"/>
    </location>
    <ligand>
        <name>FAD</name>
        <dbReference type="ChEBI" id="CHEBI:57692"/>
    </ligand>
</feature>
<evidence type="ECO:0000313" key="10">
    <source>
        <dbReference type="EMBL" id="SBT43389.1"/>
    </source>
</evidence>
<dbReference type="Gene3D" id="3.50.50.60">
    <property type="entry name" value="FAD/NAD(P)-binding domain"/>
    <property type="match status" value="1"/>
</dbReference>
<dbReference type="SUPFAM" id="SSF51905">
    <property type="entry name" value="FAD/NAD(P)-binding domain"/>
    <property type="match status" value="1"/>
</dbReference>
<accession>A0A1A8ZH80</accession>
<evidence type="ECO:0000256" key="6">
    <source>
        <dbReference type="RuleBase" id="RU003968"/>
    </source>
</evidence>
<dbReference type="GO" id="GO:0016614">
    <property type="term" value="F:oxidoreductase activity, acting on CH-OH group of donors"/>
    <property type="evidence" value="ECO:0007669"/>
    <property type="project" value="InterPro"/>
</dbReference>
<feature type="region of interest" description="Disordered" evidence="7">
    <location>
        <begin position="168"/>
        <end position="190"/>
    </location>
</feature>
<dbReference type="EMBL" id="LT594324">
    <property type="protein sequence ID" value="SBT43389.1"/>
    <property type="molecule type" value="Genomic_DNA"/>
</dbReference>
<dbReference type="GO" id="GO:0050660">
    <property type="term" value="F:flavin adenine dinucleotide binding"/>
    <property type="evidence" value="ECO:0007669"/>
    <property type="project" value="InterPro"/>
</dbReference>
<dbReference type="Pfam" id="PF05199">
    <property type="entry name" value="GMC_oxred_C"/>
    <property type="match status" value="1"/>
</dbReference>
<dbReference type="SUPFAM" id="SSF54373">
    <property type="entry name" value="FAD-linked reductases, C-terminal domain"/>
    <property type="match status" value="1"/>
</dbReference>
<dbReference type="OrthoDB" id="9785276at2"/>
<reference evidence="10 11" key="1">
    <citation type="submission" date="2016-06" db="EMBL/GenBank/DDBJ databases">
        <authorList>
            <person name="Kjaerup R.B."/>
            <person name="Dalgaard T.S."/>
            <person name="Juul-Madsen H.R."/>
        </authorList>
    </citation>
    <scope>NUCLEOTIDE SEQUENCE [LARGE SCALE GENOMIC DNA]</scope>
    <source>
        <strain evidence="10 11">DSM 45248</strain>
    </source>
</reference>
<keyword evidence="4 5" id="KW-0274">FAD</keyword>
<dbReference type="InterPro" id="IPR036188">
    <property type="entry name" value="FAD/NAD-bd_sf"/>
</dbReference>
<comment type="similarity">
    <text evidence="2 6">Belongs to the GMC oxidoreductase family.</text>
</comment>
<organism evidence="10 11">
    <name type="scientific">Micromonospora narathiwatensis</name>
    <dbReference type="NCBI Taxonomy" id="299146"/>
    <lineage>
        <taxon>Bacteria</taxon>
        <taxon>Bacillati</taxon>
        <taxon>Actinomycetota</taxon>
        <taxon>Actinomycetes</taxon>
        <taxon>Micromonosporales</taxon>
        <taxon>Micromonosporaceae</taxon>
        <taxon>Micromonospora</taxon>
    </lineage>
</organism>